<dbReference type="AlphaFoldDB" id="A0AAN8Y247"/>
<comment type="caution">
    <text evidence="2">The sequence shown here is derived from an EMBL/GenBank/DDBJ whole genome shotgun (WGS) entry which is preliminary data.</text>
</comment>
<accession>A0AAN8Y247</accession>
<dbReference type="Proteomes" id="UP001371456">
    <property type="component" value="Unassembled WGS sequence"/>
</dbReference>
<gene>
    <name evidence="2" type="ORF">RDI58_029447</name>
</gene>
<proteinExistence type="predicted"/>
<reference evidence="2 3" key="1">
    <citation type="submission" date="2024-02" db="EMBL/GenBank/DDBJ databases">
        <title>de novo genome assembly of Solanum bulbocastanum strain 11H21.</title>
        <authorList>
            <person name="Hosaka A.J."/>
        </authorList>
    </citation>
    <scope>NUCLEOTIDE SEQUENCE [LARGE SCALE GENOMIC DNA]</scope>
    <source>
        <tissue evidence="2">Young leaves</tissue>
    </source>
</reference>
<protein>
    <submittedName>
        <fullName evidence="2">Uncharacterized protein</fullName>
    </submittedName>
</protein>
<dbReference type="EMBL" id="JBANQN010000012">
    <property type="protein sequence ID" value="KAK6774208.1"/>
    <property type="molecule type" value="Genomic_DNA"/>
</dbReference>
<evidence type="ECO:0000256" key="1">
    <source>
        <dbReference type="SAM" id="MobiDB-lite"/>
    </source>
</evidence>
<feature type="region of interest" description="Disordered" evidence="1">
    <location>
        <begin position="1"/>
        <end position="22"/>
    </location>
</feature>
<name>A0AAN8Y247_SOLBU</name>
<evidence type="ECO:0000313" key="2">
    <source>
        <dbReference type="EMBL" id="KAK6774208.1"/>
    </source>
</evidence>
<organism evidence="2 3">
    <name type="scientific">Solanum bulbocastanum</name>
    <name type="common">Wild potato</name>
    <dbReference type="NCBI Taxonomy" id="147425"/>
    <lineage>
        <taxon>Eukaryota</taxon>
        <taxon>Viridiplantae</taxon>
        <taxon>Streptophyta</taxon>
        <taxon>Embryophyta</taxon>
        <taxon>Tracheophyta</taxon>
        <taxon>Spermatophyta</taxon>
        <taxon>Magnoliopsida</taxon>
        <taxon>eudicotyledons</taxon>
        <taxon>Gunneridae</taxon>
        <taxon>Pentapetalae</taxon>
        <taxon>asterids</taxon>
        <taxon>lamiids</taxon>
        <taxon>Solanales</taxon>
        <taxon>Solanaceae</taxon>
        <taxon>Solanoideae</taxon>
        <taxon>Solaneae</taxon>
        <taxon>Solanum</taxon>
    </lineage>
</organism>
<evidence type="ECO:0000313" key="3">
    <source>
        <dbReference type="Proteomes" id="UP001371456"/>
    </source>
</evidence>
<keyword evidence="3" id="KW-1185">Reference proteome</keyword>
<sequence length="62" mass="6969">MVNSPEADSETQIQPKPSAPKVHFQQTTLISVCQNLKWKEYANHGASPLSSNCWEKKRATNI</sequence>